<evidence type="ECO:0000313" key="2">
    <source>
        <dbReference type="Proteomes" id="UP000010843"/>
    </source>
</evidence>
<evidence type="ECO:0000313" key="1">
    <source>
        <dbReference type="EMBL" id="AGB31700.1"/>
    </source>
</evidence>
<gene>
    <name evidence="1" type="ordered locus">Natpe_1824</name>
</gene>
<dbReference type="KEGG" id="npe:Natpe_1824"/>
<dbReference type="HOGENOM" id="CLU_1375559_0_0_2"/>
<proteinExistence type="predicted"/>
<reference evidence="2" key="1">
    <citation type="submission" date="2012-02" db="EMBL/GenBank/DDBJ databases">
        <title>Complete sequence of chromosome of Natrinema pellirubrum DSM 15624.</title>
        <authorList>
            <person name="Lucas S."/>
            <person name="Han J."/>
            <person name="Lapidus A."/>
            <person name="Cheng J.-F."/>
            <person name="Goodwin L."/>
            <person name="Pitluck S."/>
            <person name="Peters L."/>
            <person name="Teshima H."/>
            <person name="Detter J.C."/>
            <person name="Han C."/>
            <person name="Tapia R."/>
            <person name="Land M."/>
            <person name="Hauser L."/>
            <person name="Kyrpides N."/>
            <person name="Ivanova N."/>
            <person name="Pagani I."/>
            <person name="Sproer C."/>
            <person name="Anderson I."/>
            <person name="Woyke T."/>
        </authorList>
    </citation>
    <scope>NUCLEOTIDE SEQUENCE [LARGE SCALE GENOMIC DNA]</scope>
    <source>
        <strain evidence="2">DSM 15624 / JCM 10476 / NCIMB 786</strain>
    </source>
</reference>
<organism evidence="1 2">
    <name type="scientific">Natrinema pellirubrum (strain DSM 15624 / CIP 106293 / JCM 10476 / NCIMB 786 / 157)</name>
    <dbReference type="NCBI Taxonomy" id="797303"/>
    <lineage>
        <taxon>Archaea</taxon>
        <taxon>Methanobacteriati</taxon>
        <taxon>Methanobacteriota</taxon>
        <taxon>Stenosarchaea group</taxon>
        <taxon>Halobacteria</taxon>
        <taxon>Halobacteriales</taxon>
        <taxon>Natrialbaceae</taxon>
        <taxon>Natrinema</taxon>
    </lineage>
</organism>
<dbReference type="AlphaFoldDB" id="L0JJI9"/>
<dbReference type="GeneID" id="43321516"/>
<dbReference type="EMBL" id="CP003372">
    <property type="protein sequence ID" value="AGB31700.1"/>
    <property type="molecule type" value="Genomic_DNA"/>
</dbReference>
<accession>L0JJI9</accession>
<dbReference type="Proteomes" id="UP000010843">
    <property type="component" value="Chromosome"/>
</dbReference>
<protein>
    <submittedName>
        <fullName evidence="1">Uncharacterized protein</fullName>
    </submittedName>
</protein>
<dbReference type="RefSeq" id="WP_015298929.1">
    <property type="nucleotide sequence ID" value="NC_019962.1"/>
</dbReference>
<name>L0JJI9_NATP1</name>
<sequence>MASVQKAAQELIEMEALCMNLRSRRSECIGKIKSVKTTDDTSYFLADSEVKYLRIFEAQWEVYNYINTLHALWGFVVQCDPYINGNQYSLMNTAPELLALRNCMQHAGPVGVNYIPNKNELAVPVQRLKQRGNWGGKHAAFSDYFPNYQKGDILLLRDSIERSDSFYKSISNELESKHIQSHGRQAIKQAASQISLYS</sequence>
<dbReference type="OrthoDB" id="350544at2157"/>